<feature type="region of interest" description="Disordered" evidence="1">
    <location>
        <begin position="65"/>
        <end position="117"/>
    </location>
</feature>
<feature type="chain" id="PRO_5012936886" description="PepSY domain-containing protein" evidence="2">
    <location>
        <begin position="21"/>
        <end position="117"/>
    </location>
</feature>
<proteinExistence type="predicted"/>
<evidence type="ECO:0008006" key="5">
    <source>
        <dbReference type="Google" id="ProtNLM"/>
    </source>
</evidence>
<protein>
    <recommendedName>
        <fullName evidence="5">PepSY domain-containing protein</fullName>
    </recommendedName>
</protein>
<gene>
    <name evidence="3" type="ORF">ROJ8625_02478</name>
</gene>
<dbReference type="AlphaFoldDB" id="A0A1X6ZFH9"/>
<evidence type="ECO:0000256" key="1">
    <source>
        <dbReference type="SAM" id="MobiDB-lite"/>
    </source>
</evidence>
<dbReference type="RefSeq" id="WP_200813314.1">
    <property type="nucleotide sequence ID" value="NZ_FWFK01000004.1"/>
</dbReference>
<keyword evidence="2" id="KW-0732">Signal</keyword>
<dbReference type="Proteomes" id="UP000193570">
    <property type="component" value="Unassembled WGS sequence"/>
</dbReference>
<keyword evidence="4" id="KW-1185">Reference proteome</keyword>
<accession>A0A1X6ZFH9</accession>
<feature type="signal peptide" evidence="2">
    <location>
        <begin position="1"/>
        <end position="20"/>
    </location>
</feature>
<feature type="compositionally biased region" description="Acidic residues" evidence="1">
    <location>
        <begin position="86"/>
        <end position="117"/>
    </location>
</feature>
<evidence type="ECO:0000313" key="4">
    <source>
        <dbReference type="Proteomes" id="UP000193570"/>
    </source>
</evidence>
<dbReference type="EMBL" id="FWFK01000004">
    <property type="protein sequence ID" value="SLN50195.1"/>
    <property type="molecule type" value="Genomic_DNA"/>
</dbReference>
<sequence>MKRRVFLAGAAALVVAPACAAEAQGLAESVAEQLRAQGFGNIRVSRTWLGRIRIVADGPAGQREIVIDPSTGSVLRDYTDRRRGDDDDDDRDDDDDDDRDDDDDDDDDGGGGDGEED</sequence>
<evidence type="ECO:0000256" key="2">
    <source>
        <dbReference type="SAM" id="SignalP"/>
    </source>
</evidence>
<evidence type="ECO:0000313" key="3">
    <source>
        <dbReference type="EMBL" id="SLN50195.1"/>
    </source>
</evidence>
<name>A0A1X6ZFH9_9RHOB</name>
<organism evidence="3 4">
    <name type="scientific">Roseivivax jejudonensis</name>
    <dbReference type="NCBI Taxonomy" id="1529041"/>
    <lineage>
        <taxon>Bacteria</taxon>
        <taxon>Pseudomonadati</taxon>
        <taxon>Pseudomonadota</taxon>
        <taxon>Alphaproteobacteria</taxon>
        <taxon>Rhodobacterales</taxon>
        <taxon>Roseobacteraceae</taxon>
        <taxon>Roseivivax</taxon>
    </lineage>
</organism>
<reference evidence="3 4" key="1">
    <citation type="submission" date="2017-03" db="EMBL/GenBank/DDBJ databases">
        <authorList>
            <person name="Afonso C.L."/>
            <person name="Miller P.J."/>
            <person name="Scott M.A."/>
            <person name="Spackman E."/>
            <person name="Goraichik I."/>
            <person name="Dimitrov K.M."/>
            <person name="Suarez D.L."/>
            <person name="Swayne D.E."/>
        </authorList>
    </citation>
    <scope>NUCLEOTIDE SEQUENCE [LARGE SCALE GENOMIC DNA]</scope>
    <source>
        <strain evidence="3 4">CECT 8625</strain>
    </source>
</reference>